<feature type="region of interest" description="Disordered" evidence="1">
    <location>
        <begin position="377"/>
        <end position="397"/>
    </location>
</feature>
<feature type="chain" id="PRO_5043722447" evidence="2">
    <location>
        <begin position="24"/>
        <end position="628"/>
    </location>
</feature>
<dbReference type="EMBL" id="JAHXRF010000022">
    <property type="protein sequence ID" value="MBW4866788.1"/>
    <property type="molecule type" value="Genomic_DNA"/>
</dbReference>
<protein>
    <submittedName>
        <fullName evidence="3">Uncharacterized protein</fullName>
    </submittedName>
</protein>
<gene>
    <name evidence="3" type="ORF">KZY68_12430</name>
</gene>
<name>A0AAW4NTK5_9BACT</name>
<reference evidence="3" key="1">
    <citation type="submission" date="2021-07" db="EMBL/GenBank/DDBJ databases">
        <title>Genomic diversity and antimicrobial resistance of Prevotella spp. isolated from chronic lung disease airways.</title>
        <authorList>
            <person name="Webb K.A."/>
            <person name="Olagoke O.S."/>
            <person name="Baird T."/>
            <person name="Neill J."/>
            <person name="Pham A."/>
            <person name="Wells T.J."/>
            <person name="Ramsay K.A."/>
            <person name="Bell S.C."/>
            <person name="Sarovich D.S."/>
            <person name="Price E.P."/>
        </authorList>
    </citation>
    <scope>NUCLEOTIDE SEQUENCE</scope>
    <source>
        <strain evidence="3">SCHI0047.S.3</strain>
    </source>
</reference>
<proteinExistence type="predicted"/>
<dbReference type="AlphaFoldDB" id="A0AAW4NTK5"/>
<organism evidence="3 4">
    <name type="scientific">Segatella salivae</name>
    <dbReference type="NCBI Taxonomy" id="228604"/>
    <lineage>
        <taxon>Bacteria</taxon>
        <taxon>Pseudomonadati</taxon>
        <taxon>Bacteroidota</taxon>
        <taxon>Bacteroidia</taxon>
        <taxon>Bacteroidales</taxon>
        <taxon>Prevotellaceae</taxon>
        <taxon>Segatella</taxon>
    </lineage>
</organism>
<sequence length="628" mass="69340">MNRTSIKLLAFCSIAMSVFTACQSDDVDNDKDNNTAQHIYTIKAESTAAQDNIIPTKALAVDANNKKVLHSTWAAGDKLIAFVSSDGTSNTRTSYWTIAADKSGKGSTFTGQIAAKGNAKVEATDDLCFFYPGAAVGKSIAPVTKSGEDDDKPYHDEVDHISNLLALNLTRQDGTAETIGKLYDFQYKKVKPKSIEGSTINVSIGDMKRVVSLWGLRFTDANNHILTNIDSVYISNVKGSDVFDLSTGSFVTNNPADESMNIVVTPPTGQKVSSAGGKYTYISLLPGTYTDVLIMVYVGNKCYKKEYSSLSFDEGKVYHSDLLSMPEVLPQPYVEVQGIKWATGNFIHYGPETGGYWGIAPSQWWISRRAVKLGSNRKPAANGTLQSSQFESSPTQTTDDVDLFRFGDIKNALKLNRGTYTDRDITVDKYYAPKLFGIHQEVDRSSAEFGDIVRYYTTDKKQKYRMPTEDDITNLYTKANAMPAYCVTEQGTFVYGAYFTTAGAVRVKSFPTKVKSLYKYTNVTALVRANKGLFLPITGRRASLSPEIGYRDMLSILGAYGQYMTSTSNTVALSRDFFFGPTEWNLSANGKAQAKAIRPVWISGEEDSNHKPVLDQDYKNLQNTLKIW</sequence>
<evidence type="ECO:0000256" key="1">
    <source>
        <dbReference type="SAM" id="MobiDB-lite"/>
    </source>
</evidence>
<evidence type="ECO:0000256" key="2">
    <source>
        <dbReference type="SAM" id="SignalP"/>
    </source>
</evidence>
<accession>A0AAW4NTK5</accession>
<dbReference type="PROSITE" id="PS51257">
    <property type="entry name" value="PROKAR_LIPOPROTEIN"/>
    <property type="match status" value="1"/>
</dbReference>
<evidence type="ECO:0000313" key="4">
    <source>
        <dbReference type="Proteomes" id="UP001196873"/>
    </source>
</evidence>
<evidence type="ECO:0000313" key="3">
    <source>
        <dbReference type="EMBL" id="MBW4866788.1"/>
    </source>
</evidence>
<keyword evidence="2" id="KW-0732">Signal</keyword>
<dbReference type="Proteomes" id="UP001196873">
    <property type="component" value="Unassembled WGS sequence"/>
</dbReference>
<feature type="signal peptide" evidence="2">
    <location>
        <begin position="1"/>
        <end position="23"/>
    </location>
</feature>
<feature type="compositionally biased region" description="Polar residues" evidence="1">
    <location>
        <begin position="383"/>
        <end position="397"/>
    </location>
</feature>
<comment type="caution">
    <text evidence="3">The sequence shown here is derived from an EMBL/GenBank/DDBJ whole genome shotgun (WGS) entry which is preliminary data.</text>
</comment>
<dbReference type="RefSeq" id="WP_219426561.1">
    <property type="nucleotide sequence ID" value="NZ_JAHXQY010000019.1"/>
</dbReference>